<sequence>MMILCNVAPAGIIYMIQCRSGAGRCRRDLPDLPLGFHRFLPAKKASRQRVLSSRDQCSLRGVPKCSMGRRNVVMNNLNSLDESVLSLCGRFIII</sequence>
<reference evidence="1" key="1">
    <citation type="submission" date="2014-09" db="EMBL/GenBank/DDBJ databases">
        <authorList>
            <person name="Magalhaes I.L.F."/>
            <person name="Oliveira U."/>
            <person name="Santos F.R."/>
            <person name="Vidigal T.H.D.A."/>
            <person name="Brescovit A.D."/>
            <person name="Santos A.J."/>
        </authorList>
    </citation>
    <scope>NUCLEOTIDE SEQUENCE</scope>
    <source>
        <tissue evidence="1">Shoot tissue taken approximately 20 cm above the soil surface</tissue>
    </source>
</reference>
<organism evidence="1">
    <name type="scientific">Arundo donax</name>
    <name type="common">Giant reed</name>
    <name type="synonym">Donax arundinaceus</name>
    <dbReference type="NCBI Taxonomy" id="35708"/>
    <lineage>
        <taxon>Eukaryota</taxon>
        <taxon>Viridiplantae</taxon>
        <taxon>Streptophyta</taxon>
        <taxon>Embryophyta</taxon>
        <taxon>Tracheophyta</taxon>
        <taxon>Spermatophyta</taxon>
        <taxon>Magnoliopsida</taxon>
        <taxon>Liliopsida</taxon>
        <taxon>Poales</taxon>
        <taxon>Poaceae</taxon>
        <taxon>PACMAD clade</taxon>
        <taxon>Arundinoideae</taxon>
        <taxon>Arundineae</taxon>
        <taxon>Arundo</taxon>
    </lineage>
</organism>
<accession>A0A0A9DJS3</accession>
<name>A0A0A9DJS3_ARUDO</name>
<reference evidence="1" key="2">
    <citation type="journal article" date="2015" name="Data Brief">
        <title>Shoot transcriptome of the giant reed, Arundo donax.</title>
        <authorList>
            <person name="Barrero R.A."/>
            <person name="Guerrero F.D."/>
            <person name="Moolhuijzen P."/>
            <person name="Goolsby J.A."/>
            <person name="Tidwell J."/>
            <person name="Bellgard S.E."/>
            <person name="Bellgard M.I."/>
        </authorList>
    </citation>
    <scope>NUCLEOTIDE SEQUENCE</scope>
    <source>
        <tissue evidence="1">Shoot tissue taken approximately 20 cm above the soil surface</tissue>
    </source>
</reference>
<dbReference type="AlphaFoldDB" id="A0A0A9DJS3"/>
<proteinExistence type="predicted"/>
<protein>
    <submittedName>
        <fullName evidence="1">Uncharacterized protein</fullName>
    </submittedName>
</protein>
<dbReference type="EMBL" id="GBRH01209061">
    <property type="protein sequence ID" value="JAD88834.1"/>
    <property type="molecule type" value="Transcribed_RNA"/>
</dbReference>
<evidence type="ECO:0000313" key="1">
    <source>
        <dbReference type="EMBL" id="JAD88834.1"/>
    </source>
</evidence>